<keyword evidence="1" id="KW-0812">Transmembrane</keyword>
<proteinExistence type="predicted"/>
<protein>
    <submittedName>
        <fullName evidence="2">Uncharacterized protein</fullName>
    </submittedName>
</protein>
<keyword evidence="3" id="KW-1185">Reference proteome</keyword>
<dbReference type="Proteomes" id="UP000477386">
    <property type="component" value="Unassembled WGS sequence"/>
</dbReference>
<evidence type="ECO:0000313" key="2">
    <source>
        <dbReference type="EMBL" id="NEU66112.1"/>
    </source>
</evidence>
<sequence>MAFFHVIWILLNIGLAIGLFILSYRNFRLFSERYGYLPSGLLFILTAGMCQSPNKVQEKQSVGVFERVIPVKAQLSHGLTSRTIPLLELPTISLFQQVQINHQSRSDSAQVSSQIYLTGWATGLRWEPIYSTVDISRNNELSYSTSGVFEWRLLSFTIYRQPKFFEGKLSLSSKPGFM</sequence>
<comment type="caution">
    <text evidence="2">The sequence shown here is derived from an EMBL/GenBank/DDBJ whole genome shotgun (WGS) entry which is preliminary data.</text>
</comment>
<keyword evidence="1" id="KW-0472">Membrane</keyword>
<organism evidence="2 3">
    <name type="scientific">Spirosoma agri</name>
    <dbReference type="NCBI Taxonomy" id="1987381"/>
    <lineage>
        <taxon>Bacteria</taxon>
        <taxon>Pseudomonadati</taxon>
        <taxon>Bacteroidota</taxon>
        <taxon>Cytophagia</taxon>
        <taxon>Cytophagales</taxon>
        <taxon>Cytophagaceae</taxon>
        <taxon>Spirosoma</taxon>
    </lineage>
</organism>
<evidence type="ECO:0000313" key="3">
    <source>
        <dbReference type="Proteomes" id="UP000477386"/>
    </source>
</evidence>
<reference evidence="2 3" key="1">
    <citation type="submission" date="2020-02" db="EMBL/GenBank/DDBJ databases">
        <title>Draft genome sequence of two Spirosoma agri KCTC 52727 and Spirosoma terrae KCTC 52035.</title>
        <authorList>
            <person name="Rojas J."/>
            <person name="Ambika Manirajan B."/>
            <person name="Ratering S."/>
            <person name="Suarez C."/>
            <person name="Schnell S."/>
        </authorList>
    </citation>
    <scope>NUCLEOTIDE SEQUENCE [LARGE SCALE GENOMIC DNA]</scope>
    <source>
        <strain evidence="2 3">KCTC 52727</strain>
    </source>
</reference>
<dbReference type="AlphaFoldDB" id="A0A6M0IEC9"/>
<dbReference type="RefSeq" id="WP_164035394.1">
    <property type="nucleotide sequence ID" value="NZ_JAAGNZ010000001.1"/>
</dbReference>
<name>A0A6M0IEC9_9BACT</name>
<keyword evidence="1" id="KW-1133">Transmembrane helix</keyword>
<evidence type="ECO:0000256" key="1">
    <source>
        <dbReference type="SAM" id="Phobius"/>
    </source>
</evidence>
<accession>A0A6M0IEC9</accession>
<dbReference type="EMBL" id="JAAGNZ010000001">
    <property type="protein sequence ID" value="NEU66112.1"/>
    <property type="molecule type" value="Genomic_DNA"/>
</dbReference>
<gene>
    <name evidence="2" type="ORF">GK091_04400</name>
</gene>
<feature type="transmembrane region" description="Helical" evidence="1">
    <location>
        <begin position="6"/>
        <end position="24"/>
    </location>
</feature>